<reference evidence="2 3" key="1">
    <citation type="submission" date="2020-08" db="EMBL/GenBank/DDBJ databases">
        <title>Genomic Encyclopedia of Type Strains, Phase IV (KMG-IV): sequencing the most valuable type-strain genomes for metagenomic binning, comparative biology and taxonomic classification.</title>
        <authorList>
            <person name="Goeker M."/>
        </authorList>
    </citation>
    <scope>NUCLEOTIDE SEQUENCE [LARGE SCALE GENOMIC DNA]</scope>
    <source>
        <strain evidence="2 3">DSM 21255</strain>
    </source>
</reference>
<sequence>MLPHKILTLPNSTERQAFVKNYAAQFNFTPCFHYGVNGSQMSPQEMQQAVIEPDILTVGEVGCALSHLQIYREMVEQDIPYLLILEDDVALTPEFFDYLPMFEHFIRKHMRGKAAVLHLHRQHEFIRLMERWSSRITVHSTQYALGAPAYIITKEAAQAILQIQTPLRWEIDIWRYYYYLGAVKLYSTNTSWITFSDQFNSTIDSMGVRKYTPERDPKRHRRFYKTIWNDTKRWQHIFFFSFCTLRKPFLKINAKFNPAPQK</sequence>
<name>A0A841R180_9FIRM</name>
<dbReference type="EMBL" id="JACHHI010000002">
    <property type="protein sequence ID" value="MBB6477513.1"/>
    <property type="molecule type" value="Genomic_DNA"/>
</dbReference>
<dbReference type="CDD" id="cd06532">
    <property type="entry name" value="Glyco_transf_25"/>
    <property type="match status" value="1"/>
</dbReference>
<protein>
    <submittedName>
        <fullName evidence="2">Glycosyl transferase family 25</fullName>
    </submittedName>
</protein>
<organism evidence="2 3">
    <name type="scientific">Negativicoccus succinicivorans</name>
    <dbReference type="NCBI Taxonomy" id="620903"/>
    <lineage>
        <taxon>Bacteria</taxon>
        <taxon>Bacillati</taxon>
        <taxon>Bacillota</taxon>
        <taxon>Negativicutes</taxon>
        <taxon>Veillonellales</taxon>
        <taxon>Veillonellaceae</taxon>
        <taxon>Negativicoccus</taxon>
    </lineage>
</organism>
<dbReference type="AlphaFoldDB" id="A0A841R180"/>
<dbReference type="Proteomes" id="UP000591941">
    <property type="component" value="Unassembled WGS sequence"/>
</dbReference>
<evidence type="ECO:0000259" key="1">
    <source>
        <dbReference type="Pfam" id="PF01755"/>
    </source>
</evidence>
<evidence type="ECO:0000313" key="2">
    <source>
        <dbReference type="EMBL" id="MBB6477513.1"/>
    </source>
</evidence>
<accession>A0A841R180</accession>
<dbReference type="OrthoDB" id="881563at2"/>
<dbReference type="InterPro" id="IPR002654">
    <property type="entry name" value="Glyco_trans_25"/>
</dbReference>
<keyword evidence="2" id="KW-0808">Transferase</keyword>
<dbReference type="GeneID" id="93485817"/>
<evidence type="ECO:0000313" key="3">
    <source>
        <dbReference type="Proteomes" id="UP000591941"/>
    </source>
</evidence>
<keyword evidence="3" id="KW-1185">Reference proteome</keyword>
<dbReference type="Pfam" id="PF01755">
    <property type="entry name" value="Glyco_transf_25"/>
    <property type="match status" value="1"/>
</dbReference>
<proteinExistence type="predicted"/>
<dbReference type="GO" id="GO:0016740">
    <property type="term" value="F:transferase activity"/>
    <property type="evidence" value="ECO:0007669"/>
    <property type="project" value="UniProtKB-KW"/>
</dbReference>
<gene>
    <name evidence="2" type="ORF">HNR45_000543</name>
</gene>
<comment type="caution">
    <text evidence="2">The sequence shown here is derived from an EMBL/GenBank/DDBJ whole genome shotgun (WGS) entry which is preliminary data.</text>
</comment>
<feature type="domain" description="Glycosyl transferase family 25" evidence="1">
    <location>
        <begin position="6"/>
        <end position="172"/>
    </location>
</feature>
<dbReference type="RefSeq" id="WP_159823074.1">
    <property type="nucleotide sequence ID" value="NZ_CABWNB010000003.1"/>
</dbReference>